<dbReference type="PROSITE" id="PS00662">
    <property type="entry name" value="T2SP_E"/>
    <property type="match status" value="1"/>
</dbReference>
<evidence type="ECO:0000256" key="3">
    <source>
        <dbReference type="ARBA" id="ARBA00022840"/>
    </source>
</evidence>
<dbReference type="OrthoDB" id="9805147at2"/>
<keyword evidence="2" id="KW-0547">Nucleotide-binding</keyword>
<dbReference type="STRING" id="598659.NAMH_1370"/>
<sequence length="557" mass="63272">MIKKKVRLGDLLLHEKIITEEELSKALEKQNEYKQQGVFKKLGEILIELGFATEKQILEALSKQLNFPFVDLYGEKIDYELLSSFPLNLIEKHHVIPFKKDDEYIYVATADPLDYDSLELIEKFSPKPLKVFIALSKDIQIIIERLKINISTHELINKVKKELKSGGTESISAIDELLDLILEKAIKDRATDVHIEPLRYNFIVRARTDGVLKELFSFEKEIYFPLVSKIKLLSNMDISEKRKPQDGRFTKNYNSNIYDFRVSTTPTLHGESVVLRILDQEKILLRMTELGMSEYNLKRFEKLIHSPYGIVFVTGPTGSGKTTTLYAALNEIKGVDKKIITIEDPVEYEIPLIQQIPVNAKIGVTFATALRSILRQDPDIIMLGEVRDTETLESAIQASLTGHLVLATLHTNDAPSAVTRMIQMGAQNYMVADSLIGVVAQRLVRKICPYCKTEYFPSKEELEMIKPFLKEEIKFYKGQGCKECGFTGYIGREMISEVLVINEKLAHLIAINKDKIEILKAAKESGFVSMIDDGINKIKAGITTLEEILRVVKVDVL</sequence>
<dbReference type="InterPro" id="IPR003593">
    <property type="entry name" value="AAA+_ATPase"/>
</dbReference>
<proteinExistence type="inferred from homology"/>
<dbReference type="PANTHER" id="PTHR30258">
    <property type="entry name" value="TYPE II SECRETION SYSTEM PROTEIN GSPE-RELATED"/>
    <property type="match status" value="1"/>
</dbReference>
<dbReference type="GO" id="GO:0005524">
    <property type="term" value="F:ATP binding"/>
    <property type="evidence" value="ECO:0007669"/>
    <property type="project" value="UniProtKB-KW"/>
</dbReference>
<dbReference type="KEGG" id="nam:NAMH_1370"/>
<dbReference type="eggNOG" id="COG2804">
    <property type="taxonomic scope" value="Bacteria"/>
</dbReference>
<dbReference type="CDD" id="cd01129">
    <property type="entry name" value="PulE-GspE-like"/>
    <property type="match status" value="1"/>
</dbReference>
<dbReference type="SUPFAM" id="SSF160246">
    <property type="entry name" value="EspE N-terminal domain-like"/>
    <property type="match status" value="1"/>
</dbReference>
<dbReference type="InterPro" id="IPR007831">
    <property type="entry name" value="T2SS_GspE_N"/>
</dbReference>
<dbReference type="PANTHER" id="PTHR30258:SF1">
    <property type="entry name" value="PROTEIN TRANSPORT PROTEIN HOFB HOMOLOG"/>
    <property type="match status" value="1"/>
</dbReference>
<dbReference type="FunFam" id="3.40.50.300:FF:000398">
    <property type="entry name" value="Type IV pilus assembly ATPase PilB"/>
    <property type="match status" value="1"/>
</dbReference>
<keyword evidence="3" id="KW-0067">ATP-binding</keyword>
<dbReference type="SMART" id="SM00382">
    <property type="entry name" value="AAA"/>
    <property type="match status" value="1"/>
</dbReference>
<organism evidence="5 6">
    <name type="scientific">Nautilia profundicola (strain ATCC BAA-1463 / DSM 18972 / AmH)</name>
    <dbReference type="NCBI Taxonomy" id="598659"/>
    <lineage>
        <taxon>Bacteria</taxon>
        <taxon>Pseudomonadati</taxon>
        <taxon>Campylobacterota</taxon>
        <taxon>Epsilonproteobacteria</taxon>
        <taxon>Nautiliales</taxon>
        <taxon>Nautiliaceae</taxon>
        <taxon>Nautilia</taxon>
    </lineage>
</organism>
<gene>
    <name evidence="5" type="ordered locus">NAMH_1370</name>
</gene>
<reference evidence="5 6" key="1">
    <citation type="journal article" date="2009" name="PLoS Genet.">
        <title>Adaptations to submarine hydrothermal environments exemplified by the genome of Nautilia profundicola.</title>
        <authorList>
            <person name="Campbell B.J."/>
            <person name="Smith J.L."/>
            <person name="Hanson T.E."/>
            <person name="Klotz M.G."/>
            <person name="Stein L.Y."/>
            <person name="Lee C.K."/>
            <person name="Wu D."/>
            <person name="Robinson J.M."/>
            <person name="Khouri H.M."/>
            <person name="Eisen J.A."/>
            <person name="Cary S.C."/>
        </authorList>
    </citation>
    <scope>NUCLEOTIDE SEQUENCE [LARGE SCALE GENOMIC DNA]</scope>
    <source>
        <strain evidence="6">ATCC BAA-1463 / DSM 18972 / AmH</strain>
    </source>
</reference>
<name>B9L5X5_NAUPA</name>
<dbReference type="Pfam" id="PF00437">
    <property type="entry name" value="T2SSE"/>
    <property type="match status" value="1"/>
</dbReference>
<dbReference type="Gene3D" id="3.40.50.300">
    <property type="entry name" value="P-loop containing nucleotide triphosphate hydrolases"/>
    <property type="match status" value="1"/>
</dbReference>
<comment type="similarity">
    <text evidence="1">Belongs to the GSP E family.</text>
</comment>
<accession>B9L5X5</accession>
<keyword evidence="6" id="KW-1185">Reference proteome</keyword>
<dbReference type="Gene3D" id="3.30.450.90">
    <property type="match status" value="1"/>
</dbReference>
<dbReference type="EMBL" id="CP001279">
    <property type="protein sequence ID" value="ACM93720.1"/>
    <property type="molecule type" value="Genomic_DNA"/>
</dbReference>
<dbReference type="GO" id="GO:0016887">
    <property type="term" value="F:ATP hydrolysis activity"/>
    <property type="evidence" value="ECO:0007669"/>
    <property type="project" value="TreeGrafter"/>
</dbReference>
<dbReference type="HOGENOM" id="CLU_013446_10_1_7"/>
<dbReference type="GO" id="GO:0005886">
    <property type="term" value="C:plasma membrane"/>
    <property type="evidence" value="ECO:0007669"/>
    <property type="project" value="TreeGrafter"/>
</dbReference>
<dbReference type="SUPFAM" id="SSF52540">
    <property type="entry name" value="P-loop containing nucleoside triphosphate hydrolases"/>
    <property type="match status" value="1"/>
</dbReference>
<feature type="domain" description="Bacterial type II secretion system protein E" evidence="4">
    <location>
        <begin position="374"/>
        <end position="388"/>
    </location>
</feature>
<dbReference type="Proteomes" id="UP000000448">
    <property type="component" value="Chromosome"/>
</dbReference>
<dbReference type="InterPro" id="IPR001482">
    <property type="entry name" value="T2SS/T4SS_dom"/>
</dbReference>
<evidence type="ECO:0000313" key="5">
    <source>
        <dbReference type="EMBL" id="ACM93720.1"/>
    </source>
</evidence>
<evidence type="ECO:0000259" key="4">
    <source>
        <dbReference type="PROSITE" id="PS00662"/>
    </source>
</evidence>
<evidence type="ECO:0000256" key="2">
    <source>
        <dbReference type="ARBA" id="ARBA00022741"/>
    </source>
</evidence>
<protein>
    <submittedName>
        <fullName evidence="5">Type II secretion system protein E</fullName>
    </submittedName>
</protein>
<dbReference type="InterPro" id="IPR027417">
    <property type="entry name" value="P-loop_NTPase"/>
</dbReference>
<dbReference type="RefSeq" id="WP_015902772.1">
    <property type="nucleotide sequence ID" value="NC_012115.1"/>
</dbReference>
<evidence type="ECO:0000313" key="6">
    <source>
        <dbReference type="Proteomes" id="UP000000448"/>
    </source>
</evidence>
<dbReference type="Pfam" id="PF05157">
    <property type="entry name" value="MshEN"/>
    <property type="match status" value="1"/>
</dbReference>
<evidence type="ECO:0000256" key="1">
    <source>
        <dbReference type="ARBA" id="ARBA00006611"/>
    </source>
</evidence>
<dbReference type="InterPro" id="IPR037257">
    <property type="entry name" value="T2SS_E_N_sf"/>
</dbReference>
<dbReference type="AlphaFoldDB" id="B9L5X5"/>
<dbReference type="Gene3D" id="3.30.300.160">
    <property type="entry name" value="Type II secretion system, protein E, N-terminal domain"/>
    <property type="match status" value="1"/>
</dbReference>